<feature type="transmembrane region" description="Helical" evidence="1">
    <location>
        <begin position="57"/>
        <end position="82"/>
    </location>
</feature>
<dbReference type="Proteomes" id="UP000708208">
    <property type="component" value="Unassembled WGS sequence"/>
</dbReference>
<proteinExistence type="predicted"/>
<evidence type="ECO:0000313" key="3">
    <source>
        <dbReference type="Proteomes" id="UP000708208"/>
    </source>
</evidence>
<reference evidence="2" key="1">
    <citation type="submission" date="2021-06" db="EMBL/GenBank/DDBJ databases">
        <authorList>
            <person name="Hodson N. C."/>
            <person name="Mongue J. A."/>
            <person name="Jaron S. K."/>
        </authorList>
    </citation>
    <scope>NUCLEOTIDE SEQUENCE</scope>
</reference>
<comment type="caution">
    <text evidence="2">The sequence shown here is derived from an EMBL/GenBank/DDBJ whole genome shotgun (WGS) entry which is preliminary data.</text>
</comment>
<dbReference type="OrthoDB" id="8280462at2759"/>
<keyword evidence="1" id="KW-0472">Membrane</keyword>
<evidence type="ECO:0000313" key="2">
    <source>
        <dbReference type="EMBL" id="CAG7730819.1"/>
    </source>
</evidence>
<gene>
    <name evidence="2" type="ORF">AFUS01_LOCUS19435</name>
</gene>
<keyword evidence="3" id="KW-1185">Reference proteome</keyword>
<keyword evidence="1" id="KW-1133">Transmembrane helix</keyword>
<dbReference type="EMBL" id="CAJVCH010200744">
    <property type="protein sequence ID" value="CAG7730819.1"/>
    <property type="molecule type" value="Genomic_DNA"/>
</dbReference>
<sequence length="160" mass="16886">MSGQGQTICCCGATTWSKVIAWIHIVANALFLILSIIAIAGIAALADSSNVEVNKGLVYTGLAISIVLYLFGLIMGVILLKGTNQRRVTYLKAWLIYGIVSMVVTILSLILSVVGGTTAASLASGILGTAFNLAVTGFTVWVVWVLKKEIEMGVHGPNVY</sequence>
<keyword evidence="1" id="KW-0812">Transmembrane</keyword>
<protein>
    <submittedName>
        <fullName evidence="2">Uncharacterized protein</fullName>
    </submittedName>
</protein>
<feature type="transmembrane region" description="Helical" evidence="1">
    <location>
        <begin position="94"/>
        <end position="114"/>
    </location>
</feature>
<name>A0A8J2P4N6_9HEXA</name>
<accession>A0A8J2P4N6</accession>
<feature type="transmembrane region" description="Helical" evidence="1">
    <location>
        <begin position="126"/>
        <end position="146"/>
    </location>
</feature>
<dbReference type="AlphaFoldDB" id="A0A8J2P4N6"/>
<feature type="transmembrane region" description="Helical" evidence="1">
    <location>
        <begin position="21"/>
        <end position="45"/>
    </location>
</feature>
<organism evidence="2 3">
    <name type="scientific">Allacma fusca</name>
    <dbReference type="NCBI Taxonomy" id="39272"/>
    <lineage>
        <taxon>Eukaryota</taxon>
        <taxon>Metazoa</taxon>
        <taxon>Ecdysozoa</taxon>
        <taxon>Arthropoda</taxon>
        <taxon>Hexapoda</taxon>
        <taxon>Collembola</taxon>
        <taxon>Symphypleona</taxon>
        <taxon>Sminthuridae</taxon>
        <taxon>Allacma</taxon>
    </lineage>
</organism>
<evidence type="ECO:0000256" key="1">
    <source>
        <dbReference type="SAM" id="Phobius"/>
    </source>
</evidence>